<organism evidence="3 5">
    <name type="scientific">Staphylococcus caeli</name>
    <dbReference type="NCBI Taxonomy" id="2201815"/>
    <lineage>
        <taxon>Bacteria</taxon>
        <taxon>Bacillati</taxon>
        <taxon>Bacillota</taxon>
        <taxon>Bacilli</taxon>
        <taxon>Bacillales</taxon>
        <taxon>Staphylococcaceae</taxon>
        <taxon>Staphylococcus</taxon>
    </lineage>
</organism>
<dbReference type="AlphaFoldDB" id="A0A1D4HYH6"/>
<dbReference type="EMBL" id="FMPI01000001">
    <property type="protein sequence ID" value="SCS24056.1"/>
    <property type="molecule type" value="Genomic_DNA"/>
</dbReference>
<dbReference type="OrthoDB" id="2401283at2"/>
<reference evidence="3 5" key="2">
    <citation type="submission" date="2016-09" db="EMBL/GenBank/DDBJ databases">
        <authorList>
            <consortium name="Pathogen Informatics"/>
        </authorList>
    </citation>
    <scope>NUCLEOTIDE SEQUENCE [LARGE SCALE GENOMIC DNA]</scope>
    <source>
        <strain evidence="3 5">82B</strain>
    </source>
</reference>
<evidence type="ECO:0000313" key="5">
    <source>
        <dbReference type="Proteomes" id="UP000095768"/>
    </source>
</evidence>
<reference evidence="2 4" key="1">
    <citation type="submission" date="2016-09" db="EMBL/GenBank/DDBJ databases">
        <authorList>
            <consortium name="Pathogen Informatics"/>
            <person name="Sun Q."/>
            <person name="Inoue M."/>
        </authorList>
    </citation>
    <scope>NUCLEOTIDE SEQUENCE [LARGE SCALE GENOMIC DNA]</scope>
    <source>
        <strain evidence="2 4">82C</strain>
    </source>
</reference>
<feature type="domain" description="DUF1659" evidence="1">
    <location>
        <begin position="16"/>
        <end position="67"/>
    </location>
</feature>
<evidence type="ECO:0000259" key="1">
    <source>
        <dbReference type="Pfam" id="PF07872"/>
    </source>
</evidence>
<dbReference type="RefSeq" id="WP_069994283.1">
    <property type="nucleotide sequence ID" value="NZ_FMPG01000001.1"/>
</dbReference>
<dbReference type="Proteomes" id="UP000095412">
    <property type="component" value="Unassembled WGS sequence"/>
</dbReference>
<keyword evidence="4" id="KW-1185">Reference proteome</keyword>
<dbReference type="EMBL" id="FMPG01000001">
    <property type="protein sequence ID" value="SCS42300.1"/>
    <property type="molecule type" value="Genomic_DNA"/>
</dbReference>
<evidence type="ECO:0000313" key="4">
    <source>
        <dbReference type="Proteomes" id="UP000095412"/>
    </source>
</evidence>
<evidence type="ECO:0000313" key="3">
    <source>
        <dbReference type="EMBL" id="SCS42300.1"/>
    </source>
</evidence>
<name>A0A1D4HYH6_9STAP</name>
<sequence>MNTISQLAVTLSRTLFDKDGKATQVKRHFTNLSTEATTEQLKSFKSIIEQITGEHFDKLEVIKTETIN</sequence>
<gene>
    <name evidence="3" type="ORF">SAMEA2297795_00492</name>
    <name evidence="2" type="ORF">SAMEA2297796_00133</name>
</gene>
<dbReference type="Proteomes" id="UP000095768">
    <property type="component" value="Unassembled WGS sequence"/>
</dbReference>
<proteinExistence type="predicted"/>
<evidence type="ECO:0000313" key="2">
    <source>
        <dbReference type="EMBL" id="SCS24056.1"/>
    </source>
</evidence>
<accession>A0A1D4HYH6</accession>
<dbReference type="InterPro" id="IPR012454">
    <property type="entry name" value="DUF1659"/>
</dbReference>
<protein>
    <recommendedName>
        <fullName evidence="1">DUF1659 domain-containing protein</fullName>
    </recommendedName>
</protein>
<dbReference type="Pfam" id="PF07872">
    <property type="entry name" value="DUF1659"/>
    <property type="match status" value="1"/>
</dbReference>